<protein>
    <submittedName>
        <fullName evidence="2">Uncharacterized protein</fullName>
    </submittedName>
</protein>
<evidence type="ECO:0000256" key="1">
    <source>
        <dbReference type="SAM" id="Phobius"/>
    </source>
</evidence>
<keyword evidence="1" id="KW-0472">Membrane</keyword>
<evidence type="ECO:0000313" key="2">
    <source>
        <dbReference type="EMBL" id="GMH46585.1"/>
    </source>
</evidence>
<name>A0A9W6ZAI4_9STRA</name>
<dbReference type="EMBL" id="BRXZ01000526">
    <property type="protein sequence ID" value="GMH46585.1"/>
    <property type="molecule type" value="Genomic_DNA"/>
</dbReference>
<feature type="transmembrane region" description="Helical" evidence="1">
    <location>
        <begin position="21"/>
        <end position="40"/>
    </location>
</feature>
<reference evidence="2" key="1">
    <citation type="submission" date="2022-07" db="EMBL/GenBank/DDBJ databases">
        <title>Genome analysis of Parmales, a sister group of diatoms, reveals the evolutionary specialization of diatoms from phago-mixotrophs to photoautotrophs.</title>
        <authorList>
            <person name="Ban H."/>
            <person name="Sato S."/>
            <person name="Yoshikawa S."/>
            <person name="Kazumasa Y."/>
            <person name="Nakamura Y."/>
            <person name="Ichinomiya M."/>
            <person name="Saitoh K."/>
            <person name="Sato N."/>
            <person name="Blanc-Mathieu R."/>
            <person name="Endo H."/>
            <person name="Kuwata A."/>
            <person name="Ogata H."/>
        </authorList>
    </citation>
    <scope>NUCLEOTIDE SEQUENCE</scope>
</reference>
<dbReference type="OrthoDB" id="10476599at2759"/>
<dbReference type="AlphaFoldDB" id="A0A9W6ZAI4"/>
<evidence type="ECO:0000313" key="3">
    <source>
        <dbReference type="Proteomes" id="UP001165082"/>
    </source>
</evidence>
<gene>
    <name evidence="2" type="ORF">TrRE_jg12690</name>
</gene>
<keyword evidence="1" id="KW-1133">Transmembrane helix</keyword>
<organism evidence="2 3">
    <name type="scientific">Triparma retinervis</name>
    <dbReference type="NCBI Taxonomy" id="2557542"/>
    <lineage>
        <taxon>Eukaryota</taxon>
        <taxon>Sar</taxon>
        <taxon>Stramenopiles</taxon>
        <taxon>Ochrophyta</taxon>
        <taxon>Bolidophyceae</taxon>
        <taxon>Parmales</taxon>
        <taxon>Triparmaceae</taxon>
        <taxon>Triparma</taxon>
    </lineage>
</organism>
<comment type="caution">
    <text evidence="2">The sequence shown here is derived from an EMBL/GenBank/DDBJ whole genome shotgun (WGS) entry which is preliminary data.</text>
</comment>
<accession>A0A9W6ZAI4</accession>
<keyword evidence="1" id="KW-0812">Transmembrane</keyword>
<dbReference type="Proteomes" id="UP001165082">
    <property type="component" value="Unassembled WGS sequence"/>
</dbReference>
<feature type="transmembrane region" description="Helical" evidence="1">
    <location>
        <begin position="60"/>
        <end position="79"/>
    </location>
</feature>
<keyword evidence="3" id="KW-1185">Reference proteome</keyword>
<sequence length="85" mass="9294">MGLATAVGSKLLAKGFIVKGLSKGIVGLTVVGNALLPNFMKKAMMIKDIVLDDAVPHTPLYMDFEVWLLVSLICFALFVTREKRK</sequence>
<proteinExistence type="predicted"/>